<keyword evidence="3 11" id="KW-0349">Heme</keyword>
<dbReference type="PANTHER" id="PTHR24282">
    <property type="entry name" value="CYTOCHROME P450 FAMILY MEMBER"/>
    <property type="match status" value="1"/>
</dbReference>
<organism evidence="13 14">
    <name type="scientific">Asparagus officinalis</name>
    <name type="common">Garden asparagus</name>
    <dbReference type="NCBI Taxonomy" id="4686"/>
    <lineage>
        <taxon>Eukaryota</taxon>
        <taxon>Viridiplantae</taxon>
        <taxon>Streptophyta</taxon>
        <taxon>Embryophyta</taxon>
        <taxon>Tracheophyta</taxon>
        <taxon>Spermatophyta</taxon>
        <taxon>Magnoliopsida</taxon>
        <taxon>Liliopsida</taxon>
        <taxon>Asparagales</taxon>
        <taxon>Asparagaceae</taxon>
        <taxon>Asparagoideae</taxon>
        <taxon>Asparagus</taxon>
    </lineage>
</organism>
<evidence type="ECO:0000256" key="3">
    <source>
        <dbReference type="ARBA" id="ARBA00022617"/>
    </source>
</evidence>
<evidence type="ECO:0000256" key="8">
    <source>
        <dbReference type="ARBA" id="ARBA00023004"/>
    </source>
</evidence>
<dbReference type="PROSITE" id="PS00086">
    <property type="entry name" value="CYTOCHROME_P450"/>
    <property type="match status" value="1"/>
</dbReference>
<evidence type="ECO:0000256" key="2">
    <source>
        <dbReference type="ARBA" id="ARBA00010617"/>
    </source>
</evidence>
<dbReference type="EMBL" id="CM007387">
    <property type="protein sequence ID" value="ONK63138.1"/>
    <property type="molecule type" value="Genomic_DNA"/>
</dbReference>
<evidence type="ECO:0000256" key="4">
    <source>
        <dbReference type="ARBA" id="ARBA00022692"/>
    </source>
</evidence>
<comment type="cofactor">
    <cofactor evidence="11">
        <name>heme</name>
        <dbReference type="ChEBI" id="CHEBI:30413"/>
    </cofactor>
</comment>
<evidence type="ECO:0000256" key="12">
    <source>
        <dbReference type="RuleBase" id="RU000461"/>
    </source>
</evidence>
<keyword evidence="9 12" id="KW-0503">Monooxygenase</keyword>
<keyword evidence="6" id="KW-1133">Transmembrane helix</keyword>
<dbReference type="GO" id="GO:0004497">
    <property type="term" value="F:monooxygenase activity"/>
    <property type="evidence" value="ECO:0007669"/>
    <property type="project" value="UniProtKB-KW"/>
</dbReference>
<evidence type="ECO:0000256" key="10">
    <source>
        <dbReference type="ARBA" id="ARBA00023136"/>
    </source>
</evidence>
<dbReference type="InterPro" id="IPR036396">
    <property type="entry name" value="Cyt_P450_sf"/>
</dbReference>
<dbReference type="AlphaFoldDB" id="A0A5P1EB98"/>
<dbReference type="Gene3D" id="1.10.630.10">
    <property type="entry name" value="Cytochrome P450"/>
    <property type="match status" value="1"/>
</dbReference>
<dbReference type="InterPro" id="IPR001128">
    <property type="entry name" value="Cyt_P450"/>
</dbReference>
<name>A0A5P1EB98_ASPOF</name>
<dbReference type="PANTHER" id="PTHR24282:SF135">
    <property type="entry name" value="CYTOCHROME P450 709B2"/>
    <property type="match status" value="1"/>
</dbReference>
<evidence type="ECO:0000256" key="11">
    <source>
        <dbReference type="PIRSR" id="PIRSR602401-1"/>
    </source>
</evidence>
<dbReference type="PRINTS" id="PR00385">
    <property type="entry name" value="P450"/>
</dbReference>
<keyword evidence="8 11" id="KW-0408">Iron</keyword>
<dbReference type="InterPro" id="IPR050665">
    <property type="entry name" value="Cytochrome_P450_Monooxygen"/>
</dbReference>
<dbReference type="InterPro" id="IPR017972">
    <property type="entry name" value="Cyt_P450_CS"/>
</dbReference>
<evidence type="ECO:0000256" key="9">
    <source>
        <dbReference type="ARBA" id="ARBA00023033"/>
    </source>
</evidence>
<protein>
    <recommendedName>
        <fullName evidence="15">Cytochrome P450</fullName>
    </recommendedName>
</protein>
<dbReference type="Proteomes" id="UP000243459">
    <property type="component" value="Chromosome 7"/>
</dbReference>
<dbReference type="GO" id="GO:0005506">
    <property type="term" value="F:iron ion binding"/>
    <property type="evidence" value="ECO:0007669"/>
    <property type="project" value="InterPro"/>
</dbReference>
<keyword evidence="14" id="KW-1185">Reference proteome</keyword>
<sequence>MRGTLFNIIQNRLNSKVSGYGDDLLGLMIESAHKQKGMGLNTDEIIDECKTFFFAGHATTSHMLAWTMFLLSINRKWQDKLREEVVRECGTEIPNSENISKLKLVPMALSEALRLYCPVIMTMRQASKDMNLGGIPIPKGMILTIPIPIIHRKKEIWGDNAEEFNPQRFENGIAKAAKHPNALLAFSIGPRACVGQNFAMMEAKIVIAMILQRFSFSLSPDYKHKPDDMLTLQPQYGLPIVFKPFAV</sequence>
<evidence type="ECO:0000256" key="6">
    <source>
        <dbReference type="ARBA" id="ARBA00022989"/>
    </source>
</evidence>
<dbReference type="InterPro" id="IPR002401">
    <property type="entry name" value="Cyt_P450_E_grp-I"/>
</dbReference>
<dbReference type="GO" id="GO:0020037">
    <property type="term" value="F:heme binding"/>
    <property type="evidence" value="ECO:0007669"/>
    <property type="project" value="InterPro"/>
</dbReference>
<evidence type="ECO:0000256" key="5">
    <source>
        <dbReference type="ARBA" id="ARBA00022723"/>
    </source>
</evidence>
<evidence type="ECO:0000313" key="13">
    <source>
        <dbReference type="EMBL" id="ONK63138.1"/>
    </source>
</evidence>
<dbReference type="GO" id="GO:0006629">
    <property type="term" value="P:lipid metabolic process"/>
    <property type="evidence" value="ECO:0007669"/>
    <property type="project" value="UniProtKB-ARBA"/>
</dbReference>
<feature type="binding site" description="axial binding residue" evidence="11">
    <location>
        <position position="193"/>
    </location>
    <ligand>
        <name>heme</name>
        <dbReference type="ChEBI" id="CHEBI:30413"/>
    </ligand>
    <ligandPart>
        <name>Fe</name>
        <dbReference type="ChEBI" id="CHEBI:18248"/>
    </ligandPart>
</feature>
<evidence type="ECO:0000256" key="7">
    <source>
        <dbReference type="ARBA" id="ARBA00023002"/>
    </source>
</evidence>
<dbReference type="PRINTS" id="PR00463">
    <property type="entry name" value="EP450I"/>
</dbReference>
<evidence type="ECO:0000313" key="14">
    <source>
        <dbReference type="Proteomes" id="UP000243459"/>
    </source>
</evidence>
<reference evidence="14" key="1">
    <citation type="journal article" date="2017" name="Nat. Commun.">
        <title>The asparagus genome sheds light on the origin and evolution of a young Y chromosome.</title>
        <authorList>
            <person name="Harkess A."/>
            <person name="Zhou J."/>
            <person name="Xu C."/>
            <person name="Bowers J.E."/>
            <person name="Van der Hulst R."/>
            <person name="Ayyampalayam S."/>
            <person name="Mercati F."/>
            <person name="Riccardi P."/>
            <person name="McKain M.R."/>
            <person name="Kakrana A."/>
            <person name="Tang H."/>
            <person name="Ray J."/>
            <person name="Groenendijk J."/>
            <person name="Arikit S."/>
            <person name="Mathioni S.M."/>
            <person name="Nakano M."/>
            <person name="Shan H."/>
            <person name="Telgmann-Rauber A."/>
            <person name="Kanno A."/>
            <person name="Yue Z."/>
            <person name="Chen H."/>
            <person name="Li W."/>
            <person name="Chen Y."/>
            <person name="Xu X."/>
            <person name="Zhang Y."/>
            <person name="Luo S."/>
            <person name="Chen H."/>
            <person name="Gao J."/>
            <person name="Mao Z."/>
            <person name="Pires J.C."/>
            <person name="Luo M."/>
            <person name="Kudrna D."/>
            <person name="Wing R.A."/>
            <person name="Meyers B.C."/>
            <person name="Yi K."/>
            <person name="Kong H."/>
            <person name="Lavrijsen P."/>
            <person name="Sunseri F."/>
            <person name="Falavigna A."/>
            <person name="Ye Y."/>
            <person name="Leebens-Mack J.H."/>
            <person name="Chen G."/>
        </authorList>
    </citation>
    <scope>NUCLEOTIDE SEQUENCE [LARGE SCALE GENOMIC DNA]</scope>
    <source>
        <strain evidence="14">cv. DH0086</strain>
    </source>
</reference>
<keyword evidence="4" id="KW-0812">Transmembrane</keyword>
<keyword evidence="5 11" id="KW-0479">Metal-binding</keyword>
<dbReference type="OMA" id="PPASTIF"/>
<keyword evidence="10" id="KW-0472">Membrane</keyword>
<evidence type="ECO:0008006" key="15">
    <source>
        <dbReference type="Google" id="ProtNLM"/>
    </source>
</evidence>
<evidence type="ECO:0000256" key="1">
    <source>
        <dbReference type="ARBA" id="ARBA00004370"/>
    </source>
</evidence>
<comment type="subcellular location">
    <subcellularLocation>
        <location evidence="1">Membrane</location>
    </subcellularLocation>
</comment>
<proteinExistence type="inferred from homology"/>
<dbReference type="GO" id="GO:0016705">
    <property type="term" value="F:oxidoreductase activity, acting on paired donors, with incorporation or reduction of molecular oxygen"/>
    <property type="evidence" value="ECO:0007669"/>
    <property type="project" value="InterPro"/>
</dbReference>
<dbReference type="Pfam" id="PF00067">
    <property type="entry name" value="p450"/>
    <property type="match status" value="1"/>
</dbReference>
<dbReference type="Gramene" id="ONK63138">
    <property type="protein sequence ID" value="ONK63138"/>
    <property type="gene ID" value="A4U43_C07F11800"/>
</dbReference>
<comment type="similarity">
    <text evidence="2 12">Belongs to the cytochrome P450 family.</text>
</comment>
<keyword evidence="7 12" id="KW-0560">Oxidoreductase</keyword>
<dbReference type="GO" id="GO:0016020">
    <property type="term" value="C:membrane"/>
    <property type="evidence" value="ECO:0007669"/>
    <property type="project" value="UniProtKB-SubCell"/>
</dbReference>
<dbReference type="SUPFAM" id="SSF48264">
    <property type="entry name" value="Cytochrome P450"/>
    <property type="match status" value="1"/>
</dbReference>
<accession>A0A5P1EB98</accession>
<gene>
    <name evidence="13" type="ORF">A4U43_C07F11800</name>
</gene>